<dbReference type="Proteomes" id="UP001165962">
    <property type="component" value="Unassembled WGS sequence"/>
</dbReference>
<name>A0ABX0JA27_9BACL</name>
<dbReference type="RefSeq" id="WP_166152362.1">
    <property type="nucleotide sequence ID" value="NZ_JAAOIW010000007.1"/>
</dbReference>
<comment type="caution">
    <text evidence="2">The sequence shown here is derived from an EMBL/GenBank/DDBJ whole genome shotgun (WGS) entry which is preliminary data.</text>
</comment>
<organism evidence="2 3">
    <name type="scientific">Paenibacillus agricola</name>
    <dbReference type="NCBI Taxonomy" id="2716264"/>
    <lineage>
        <taxon>Bacteria</taxon>
        <taxon>Bacillati</taxon>
        <taxon>Bacillota</taxon>
        <taxon>Bacilli</taxon>
        <taxon>Bacillales</taxon>
        <taxon>Paenibacillaceae</taxon>
        <taxon>Paenibacillus</taxon>
    </lineage>
</organism>
<evidence type="ECO:0000313" key="3">
    <source>
        <dbReference type="Proteomes" id="UP001165962"/>
    </source>
</evidence>
<feature type="transmembrane region" description="Helical" evidence="1">
    <location>
        <begin position="425"/>
        <end position="444"/>
    </location>
</feature>
<protein>
    <submittedName>
        <fullName evidence="2">DUF3999 domain-containing protein</fullName>
    </submittedName>
</protein>
<evidence type="ECO:0000313" key="2">
    <source>
        <dbReference type="EMBL" id="NHN32074.1"/>
    </source>
</evidence>
<reference evidence="2" key="1">
    <citation type="submission" date="2020-03" db="EMBL/GenBank/DDBJ databases">
        <title>Draft sequencing of Paenibacilllus sp. S3N08.</title>
        <authorList>
            <person name="Kim D.-U."/>
        </authorList>
    </citation>
    <scope>NUCLEOTIDE SEQUENCE</scope>
    <source>
        <strain evidence="2">S3N08</strain>
    </source>
</reference>
<keyword evidence="1" id="KW-0472">Membrane</keyword>
<evidence type="ECO:0000256" key="1">
    <source>
        <dbReference type="SAM" id="Phobius"/>
    </source>
</evidence>
<accession>A0ABX0JA27</accession>
<sequence length="451" mass="51042">MFPIKRLAERLVKSLIQGPKDSPAKSLIQRSLIQRISAVAVLGSLLVGSTAFAADATNRNEWRYSKPLELQGNSKYHSLFLDEDVYKSAKEDLGDLRIMDDKGRFIPYYVDSGYAQATEQQGTYKSTLVHTIKQNNDTVVDFRITPIDATKDIQGNQIALSLPAQAFLKHLEIYGSYDGNGWELLKKEHVYRTDQLEKSTVILDQVAKFSYYRIKVLDNVENLVFPELQLIYNTRETKWKEWTKTVTLPYEIKEESGGGQTLVAIRNDNRLRITKIELAASGSFTRSYTLQGMDTKEVQVDGKRELYRLDFKNVQLQNTTIIGTLPMTQPQLTITINNQDNPPINLTGMKIDYFVDKLVFEREEGRIYQLLYGNNLAGKPSYDIGSFRQQIEQENPALAKLGLQAASPGADSITPPNQAWFQTKTWFNIIIIGVSILLAVLLGIKLSRSKG</sequence>
<keyword evidence="3" id="KW-1185">Reference proteome</keyword>
<keyword evidence="1" id="KW-1133">Transmembrane helix</keyword>
<keyword evidence="1" id="KW-0812">Transmembrane</keyword>
<dbReference type="EMBL" id="JAAOIW010000007">
    <property type="protein sequence ID" value="NHN32074.1"/>
    <property type="molecule type" value="Genomic_DNA"/>
</dbReference>
<proteinExistence type="predicted"/>
<gene>
    <name evidence="2" type="ORF">G9U52_19740</name>
</gene>